<evidence type="ECO:0000313" key="1">
    <source>
        <dbReference type="EMBL" id="QMO38863.1"/>
    </source>
</evidence>
<dbReference type="RefSeq" id="WP_001559377.1">
    <property type="nucleotide sequence ID" value="NZ_CP096837.1"/>
</dbReference>
<name>A0A7H9Q0D8_ECOLX</name>
<gene>
    <name evidence="1" type="ORF">HVW43_00445</name>
</gene>
<sequence length="398" mass="46531">MTIYKSISSPFNIIVALSIAIVLYLARLSSQITSPSFETVFYLILNIFGMLLGVILGSRLKFRSKTKEISFTPKFIPNSNRNLVILLLCISTLFFVFEHVVFFEKYGSLPIFNSNFEILRMEFPISGYIHIIAMAGLIFALPLYYDYLIYKKNWSNNQKIIVASLIIINVLLSLLVGNRGGVSLFFVQSLIIYYSLKQISFRRLLTLVILGAYLLGTAKFVRDYFFSGENIIDQISDVWFFGDNIFLLPVYYCYVTFVMNFEILNKYIFLLNDFYLGHFSIWLPFESLINKNAYELIDLQRDILKDNFYGVLTATGFGVPYFDFGYFGVILIFILSYLLGFIFYVTYSCGKIYYIPFYSFYMTTFLTLIYTYNFNKLYIWLYLIGLFLIARLYKEKLN</sequence>
<accession>A0A7H9Q0D8</accession>
<reference evidence="1 2" key="1">
    <citation type="submission" date="2020-06" db="EMBL/GenBank/DDBJ databases">
        <title>REHAB project genomes.</title>
        <authorList>
            <person name="Shaw L.P."/>
        </authorList>
    </citation>
    <scope>NUCLEOTIDE SEQUENCE [LARGE SCALE GENOMIC DNA]</scope>
    <source>
        <strain evidence="1 2">RHB10-C12</strain>
    </source>
</reference>
<organism evidence="1 2">
    <name type="scientific">Escherichia coli</name>
    <dbReference type="NCBI Taxonomy" id="562"/>
    <lineage>
        <taxon>Bacteria</taxon>
        <taxon>Pseudomonadati</taxon>
        <taxon>Pseudomonadota</taxon>
        <taxon>Gammaproteobacteria</taxon>
        <taxon>Enterobacterales</taxon>
        <taxon>Enterobacteriaceae</taxon>
        <taxon>Escherichia</taxon>
    </lineage>
</organism>
<evidence type="ECO:0000313" key="2">
    <source>
        <dbReference type="Proteomes" id="UP000514754"/>
    </source>
</evidence>
<protein>
    <submittedName>
        <fullName evidence="1">Oligosaccharide repeat unit polymerase</fullName>
    </submittedName>
</protein>
<dbReference type="AlphaFoldDB" id="A0A7H9Q0D8"/>
<proteinExistence type="predicted"/>
<dbReference type="InterPro" id="IPR029468">
    <property type="entry name" value="O-ag_pol_Wzy"/>
</dbReference>
<dbReference type="Pfam" id="PF14296">
    <property type="entry name" value="O-ag_pol_Wzy"/>
    <property type="match status" value="1"/>
</dbReference>
<dbReference type="NCBIfam" id="TIGR04370">
    <property type="entry name" value="glyco_rpt_poly"/>
    <property type="match status" value="1"/>
</dbReference>
<dbReference type="EMBL" id="CP057906">
    <property type="protein sequence ID" value="QMO38863.1"/>
    <property type="molecule type" value="Genomic_DNA"/>
</dbReference>
<dbReference type="Proteomes" id="UP000514754">
    <property type="component" value="Chromosome"/>
</dbReference>